<sequence length="178" mass="19753">MKKRAILAVASLLLLILTSQAYAHLGSRYDSAKAVLEKVTPTKDPDNKEVKLVDVSYKANKDISNNKLKNVDKLPGYVSEADIAKKGGKYTLKSLMTYKEYFDMGIDPMLRHDIDPNRIVWVLISKFDKTHNVDGQPVEKATVTAAYDAETGAMISLVVTSSDPQGLKNLNKRPDLQN</sequence>
<accession>A0A2M7T847</accession>
<reference evidence="3" key="1">
    <citation type="submission" date="2017-09" db="EMBL/GenBank/DDBJ databases">
        <title>Depth-based differentiation of microbial function through sediment-hosted aquifers and enrichment of novel symbionts in the deep terrestrial subsurface.</title>
        <authorList>
            <person name="Probst A.J."/>
            <person name="Ladd B."/>
            <person name="Jarett J.K."/>
            <person name="Geller-Mcgrath D.E."/>
            <person name="Sieber C.M.K."/>
            <person name="Emerson J.B."/>
            <person name="Anantharaman K."/>
            <person name="Thomas B.C."/>
            <person name="Malmstrom R."/>
            <person name="Stieglmeier M."/>
            <person name="Klingl A."/>
            <person name="Woyke T."/>
            <person name="Ryan C.M."/>
            <person name="Banfield J.F."/>
        </authorList>
    </citation>
    <scope>NUCLEOTIDE SEQUENCE [LARGE SCALE GENOMIC DNA]</scope>
</reference>
<keyword evidence="1" id="KW-0732">Signal</keyword>
<comment type="caution">
    <text evidence="2">The sequence shown here is derived from an EMBL/GenBank/DDBJ whole genome shotgun (WGS) entry which is preliminary data.</text>
</comment>
<name>A0A2M7T847_9ACTN</name>
<feature type="chain" id="PRO_5014863524" evidence="1">
    <location>
        <begin position="24"/>
        <end position="178"/>
    </location>
</feature>
<dbReference type="Proteomes" id="UP000230956">
    <property type="component" value="Unassembled WGS sequence"/>
</dbReference>
<protein>
    <submittedName>
        <fullName evidence="2">Uncharacterized protein</fullName>
    </submittedName>
</protein>
<gene>
    <name evidence="2" type="ORF">COY37_06940</name>
</gene>
<dbReference type="EMBL" id="PFNG01000165">
    <property type="protein sequence ID" value="PIZ37768.1"/>
    <property type="molecule type" value="Genomic_DNA"/>
</dbReference>
<evidence type="ECO:0000313" key="3">
    <source>
        <dbReference type="Proteomes" id="UP000230956"/>
    </source>
</evidence>
<feature type="signal peptide" evidence="1">
    <location>
        <begin position="1"/>
        <end position="23"/>
    </location>
</feature>
<evidence type="ECO:0000313" key="2">
    <source>
        <dbReference type="EMBL" id="PIZ37768.1"/>
    </source>
</evidence>
<organism evidence="2 3">
    <name type="scientific">Candidatus Aquicultor secundus</name>
    <dbReference type="NCBI Taxonomy" id="1973895"/>
    <lineage>
        <taxon>Bacteria</taxon>
        <taxon>Bacillati</taxon>
        <taxon>Actinomycetota</taxon>
        <taxon>Candidatus Aquicultoria</taxon>
        <taxon>Candidatus Aquicultorales</taxon>
        <taxon>Candidatus Aquicultoraceae</taxon>
        <taxon>Candidatus Aquicultor</taxon>
    </lineage>
</organism>
<evidence type="ECO:0000256" key="1">
    <source>
        <dbReference type="SAM" id="SignalP"/>
    </source>
</evidence>
<proteinExistence type="predicted"/>
<dbReference type="AlphaFoldDB" id="A0A2M7T847"/>